<name>A0A561TV74_9ACTN</name>
<dbReference type="Pfam" id="PF00702">
    <property type="entry name" value="Hydrolase"/>
    <property type="match status" value="1"/>
</dbReference>
<dbReference type="InterPro" id="IPR023214">
    <property type="entry name" value="HAD_sf"/>
</dbReference>
<evidence type="ECO:0000313" key="2">
    <source>
        <dbReference type="Proteomes" id="UP000317940"/>
    </source>
</evidence>
<dbReference type="Proteomes" id="UP000317940">
    <property type="component" value="Unassembled WGS sequence"/>
</dbReference>
<keyword evidence="2" id="KW-1185">Reference proteome</keyword>
<accession>A0A561TV74</accession>
<dbReference type="Gene3D" id="1.10.150.240">
    <property type="entry name" value="Putative phosphatase, domain 2"/>
    <property type="match status" value="1"/>
</dbReference>
<dbReference type="InterPro" id="IPR023198">
    <property type="entry name" value="PGP-like_dom2"/>
</dbReference>
<dbReference type="InterPro" id="IPR036412">
    <property type="entry name" value="HAD-like_sf"/>
</dbReference>
<sequence length="220" mass="23585">MDQSSDLNTPPAALRGLILDFVGVLTAGVLETHRRWCVSQGLRPEAWRQTLNDNPTGRALYADLEVGRISQAEWNERTAPLMGPNIDPVNLMGQAWGDVSPAHDVIAVARAARAAGYTVALLSNSFGLDPHDPYAHAGVWDLFDVTVISEREGIAKPNPEIYRRVLERMGLPGEACVFVDDQPKNLDPAAALGITTVLADDPTRTAAQLSALLGVATLAA</sequence>
<dbReference type="GO" id="GO:0016787">
    <property type="term" value="F:hydrolase activity"/>
    <property type="evidence" value="ECO:0007669"/>
    <property type="project" value="UniProtKB-KW"/>
</dbReference>
<dbReference type="AlphaFoldDB" id="A0A561TV74"/>
<dbReference type="Gene3D" id="3.40.50.1000">
    <property type="entry name" value="HAD superfamily/HAD-like"/>
    <property type="match status" value="1"/>
</dbReference>
<dbReference type="RefSeq" id="WP_145908668.1">
    <property type="nucleotide sequence ID" value="NZ_BAAAMZ010000002.1"/>
</dbReference>
<dbReference type="PANTHER" id="PTHR47829:SF1">
    <property type="entry name" value="HAD FAMILY PHOSPHATASE"/>
    <property type="match status" value="1"/>
</dbReference>
<keyword evidence="1" id="KW-0378">Hydrolase</keyword>
<dbReference type="InterPro" id="IPR006439">
    <property type="entry name" value="HAD-SF_hydro_IA"/>
</dbReference>
<reference evidence="1 2" key="1">
    <citation type="submission" date="2019-06" db="EMBL/GenBank/DDBJ databases">
        <title>Sequencing the genomes of 1000 actinobacteria strains.</title>
        <authorList>
            <person name="Klenk H.-P."/>
        </authorList>
    </citation>
    <scope>NUCLEOTIDE SEQUENCE [LARGE SCALE GENOMIC DNA]</scope>
    <source>
        <strain evidence="1 2">DSM 44826</strain>
    </source>
</reference>
<gene>
    <name evidence="1" type="ORF">FHX73_12124</name>
</gene>
<organism evidence="1 2">
    <name type="scientific">Kitasatospora viridis</name>
    <dbReference type="NCBI Taxonomy" id="281105"/>
    <lineage>
        <taxon>Bacteria</taxon>
        <taxon>Bacillati</taxon>
        <taxon>Actinomycetota</taxon>
        <taxon>Actinomycetes</taxon>
        <taxon>Kitasatosporales</taxon>
        <taxon>Streptomycetaceae</taxon>
        <taxon>Kitasatospora</taxon>
    </lineage>
</organism>
<dbReference type="SUPFAM" id="SSF56784">
    <property type="entry name" value="HAD-like"/>
    <property type="match status" value="1"/>
</dbReference>
<comment type="caution">
    <text evidence="1">The sequence shown here is derived from an EMBL/GenBank/DDBJ whole genome shotgun (WGS) entry which is preliminary data.</text>
</comment>
<dbReference type="NCBIfam" id="TIGR01509">
    <property type="entry name" value="HAD-SF-IA-v3"/>
    <property type="match status" value="1"/>
</dbReference>
<dbReference type="InterPro" id="IPR052898">
    <property type="entry name" value="ACAD10-like"/>
</dbReference>
<evidence type="ECO:0000313" key="1">
    <source>
        <dbReference type="EMBL" id="TWF91012.1"/>
    </source>
</evidence>
<protein>
    <submittedName>
        <fullName evidence="1">Putative hydrolase of the HAD superfamily</fullName>
    </submittedName>
</protein>
<proteinExistence type="predicted"/>
<dbReference type="PANTHER" id="PTHR47829">
    <property type="entry name" value="HYDROLASE, PUTATIVE (AFU_ORTHOLOGUE AFUA_1G12880)-RELATED"/>
    <property type="match status" value="1"/>
</dbReference>
<dbReference type="EMBL" id="VIWT01000002">
    <property type="protein sequence ID" value="TWF91012.1"/>
    <property type="molecule type" value="Genomic_DNA"/>
</dbReference>
<dbReference type="OrthoDB" id="9795007at2"/>
<dbReference type="PRINTS" id="PR00413">
    <property type="entry name" value="HADHALOGNASE"/>
</dbReference>